<evidence type="ECO:0000313" key="2">
    <source>
        <dbReference type="EMBL" id="MBM7618179.1"/>
    </source>
</evidence>
<accession>A0ABS2NU57</accession>
<keyword evidence="3" id="KW-1185">Reference proteome</keyword>
<dbReference type="EMBL" id="JAFBED010000001">
    <property type="protein sequence ID" value="MBM7618179.1"/>
    <property type="molecule type" value="Genomic_DNA"/>
</dbReference>
<organism evidence="2 3">
    <name type="scientific">Sutcliffiella tianshenii</name>
    <dbReference type="NCBI Taxonomy" id="1463404"/>
    <lineage>
        <taxon>Bacteria</taxon>
        <taxon>Bacillati</taxon>
        <taxon>Bacillota</taxon>
        <taxon>Bacilli</taxon>
        <taxon>Bacillales</taxon>
        <taxon>Bacillaceae</taxon>
        <taxon>Sutcliffiella</taxon>
    </lineage>
</organism>
<sequence length="95" mass="10977">MQQQQQQQPSTAQQTGYHPQPPAIVTVKDSLYFADMLSWNLLAMKKAHFFASQCQDQEVVQAIEKAGQMHQRHYQKVLSHVQGQNQMQQQQTPLQ</sequence>
<proteinExistence type="predicted"/>
<reference evidence="2 3" key="1">
    <citation type="submission" date="2021-01" db="EMBL/GenBank/DDBJ databases">
        <title>Genomic Encyclopedia of Type Strains, Phase IV (KMG-IV): sequencing the most valuable type-strain genomes for metagenomic binning, comparative biology and taxonomic classification.</title>
        <authorList>
            <person name="Goeker M."/>
        </authorList>
    </citation>
    <scope>NUCLEOTIDE SEQUENCE [LARGE SCALE GENOMIC DNA]</scope>
    <source>
        <strain evidence="2 3">DSM 25879</strain>
    </source>
</reference>
<dbReference type="RefSeq" id="WP_204412324.1">
    <property type="nucleotide sequence ID" value="NZ_JAFBED010000001.1"/>
</dbReference>
<name>A0ABS2NU57_9BACI</name>
<protein>
    <submittedName>
        <fullName evidence="2">Uncharacterized protein</fullName>
    </submittedName>
</protein>
<comment type="caution">
    <text evidence="2">The sequence shown here is derived from an EMBL/GenBank/DDBJ whole genome shotgun (WGS) entry which is preliminary data.</text>
</comment>
<feature type="region of interest" description="Disordered" evidence="1">
    <location>
        <begin position="1"/>
        <end position="21"/>
    </location>
</feature>
<gene>
    <name evidence="2" type="ORF">JOC95_000021</name>
</gene>
<dbReference type="Proteomes" id="UP000737402">
    <property type="component" value="Unassembled WGS sequence"/>
</dbReference>
<evidence type="ECO:0000256" key="1">
    <source>
        <dbReference type="SAM" id="MobiDB-lite"/>
    </source>
</evidence>
<evidence type="ECO:0000313" key="3">
    <source>
        <dbReference type="Proteomes" id="UP000737402"/>
    </source>
</evidence>